<evidence type="ECO:0000256" key="3">
    <source>
        <dbReference type="ARBA" id="ARBA00023082"/>
    </source>
</evidence>
<dbReference type="RefSeq" id="WP_073261194.1">
    <property type="nucleotide sequence ID" value="NZ_FQVY01000003.1"/>
</dbReference>
<evidence type="ECO:0000256" key="5">
    <source>
        <dbReference type="ARBA" id="ARBA00023163"/>
    </source>
</evidence>
<dbReference type="Proteomes" id="UP000184089">
    <property type="component" value="Unassembled WGS sequence"/>
</dbReference>
<evidence type="ECO:0000256" key="6">
    <source>
        <dbReference type="SAM" id="MobiDB-lite"/>
    </source>
</evidence>
<evidence type="ECO:0000256" key="2">
    <source>
        <dbReference type="ARBA" id="ARBA00023015"/>
    </source>
</evidence>
<keyword evidence="5" id="KW-0804">Transcription</keyword>
<dbReference type="InterPro" id="IPR013325">
    <property type="entry name" value="RNA_pol_sigma_r2"/>
</dbReference>
<dbReference type="InterPro" id="IPR039425">
    <property type="entry name" value="RNA_pol_sigma-70-like"/>
</dbReference>
<dbReference type="InterPro" id="IPR036388">
    <property type="entry name" value="WH-like_DNA-bd_sf"/>
</dbReference>
<reference evidence="10" key="2">
    <citation type="submission" date="2016-11" db="EMBL/GenBank/DDBJ databases">
        <authorList>
            <person name="Jaros S."/>
            <person name="Januszkiewicz K."/>
            <person name="Wedrychowicz H."/>
        </authorList>
    </citation>
    <scope>NUCLEOTIDE SEQUENCE [LARGE SCALE GENOMIC DNA]</scope>
    <source>
        <strain evidence="10">DSM 4029</strain>
    </source>
</reference>
<dbReference type="GO" id="GO:0016987">
    <property type="term" value="F:sigma factor activity"/>
    <property type="evidence" value="ECO:0007669"/>
    <property type="project" value="UniProtKB-KW"/>
</dbReference>
<reference evidence="9" key="1">
    <citation type="submission" date="2016-11" db="EMBL/GenBank/DDBJ databases">
        <authorList>
            <person name="Varghese N."/>
            <person name="Submissions S."/>
        </authorList>
    </citation>
    <scope>NUCLEOTIDE SEQUENCE</scope>
    <source>
        <strain evidence="9">DSM 4029</strain>
    </source>
</reference>
<proteinExistence type="inferred from homology"/>
<evidence type="ECO:0000313" key="11">
    <source>
        <dbReference type="Proteomes" id="UP000474718"/>
    </source>
</evidence>
<gene>
    <name evidence="8" type="ORF">GT747_11915</name>
    <name evidence="9" type="ORF">SAMN05444424_2169</name>
</gene>
<organism evidence="9 10">
    <name type="scientific">Bittarella massiliensis</name>
    <name type="common">ex Durand et al. 2017</name>
    <dbReference type="NCBI Taxonomy" id="1720313"/>
    <lineage>
        <taxon>Bacteria</taxon>
        <taxon>Bacillati</taxon>
        <taxon>Bacillota</taxon>
        <taxon>Clostridia</taxon>
        <taxon>Eubacteriales</taxon>
        <taxon>Oscillospiraceae</taxon>
        <taxon>Bittarella (ex Durand et al. 2017)</taxon>
    </lineage>
</organism>
<keyword evidence="11" id="KW-1185">Reference proteome</keyword>
<evidence type="ECO:0000313" key="9">
    <source>
        <dbReference type="EMBL" id="SHG34019.1"/>
    </source>
</evidence>
<dbReference type="EMBL" id="WWVX01000008">
    <property type="protein sequence ID" value="MZL70458.1"/>
    <property type="molecule type" value="Genomic_DNA"/>
</dbReference>
<dbReference type="InterPro" id="IPR013324">
    <property type="entry name" value="RNA_pol_sigma_r3/r4-like"/>
</dbReference>
<evidence type="ECO:0000256" key="1">
    <source>
        <dbReference type="ARBA" id="ARBA00010641"/>
    </source>
</evidence>
<dbReference type="GO" id="GO:0003677">
    <property type="term" value="F:DNA binding"/>
    <property type="evidence" value="ECO:0007669"/>
    <property type="project" value="UniProtKB-KW"/>
</dbReference>
<comment type="similarity">
    <text evidence="1">Belongs to the sigma-70 factor family. ECF subfamily.</text>
</comment>
<sequence length="400" mass="42763">MEEKRTHRQLEALLRAARQGDEEAFAQLYRATAPAQLAQAKLLLKSDVLAEEAVQESYLTLYRKMGDIRDPRSLVAFLNRSTFLSCQNIRRVENRRAGSGDELLPGLPDRDQTGQPERRALREEREAALRRAIAALPERRRQAVVLHYFQGHKVGEIAALLHCSSGTVKRDLQLARAQLRREMDGFLPAFLPAGLALSAAGRRAGFRPPPPHTIPLPAAALAGIAAVGGCAALALLPAPQIDSVQSTPVGGGAQVSIQAEGAGQVWLEQGGRTLPCRPGEGGVFTLSPVAPGPYTAVAAGANGRTVRVDFSVGDGDLSAPVLAESWGENGLVALRLQDPSGVDWGTLSLTGEDGTTLSPRRVDEAAEVAWFDAPAGRYTLSVCDRLGNRGSGPFWVELPQ</sequence>
<keyword evidence="4" id="KW-0238">DNA-binding</keyword>
<reference evidence="8 11" key="3">
    <citation type="journal article" date="2019" name="Nat. Med.">
        <title>A library of human gut bacterial isolates paired with longitudinal multiomics data enables mechanistic microbiome research.</title>
        <authorList>
            <person name="Poyet M."/>
            <person name="Groussin M."/>
            <person name="Gibbons S.M."/>
            <person name="Avila-Pacheco J."/>
            <person name="Jiang X."/>
            <person name="Kearney S.M."/>
            <person name="Perrotta A.R."/>
            <person name="Berdy B."/>
            <person name="Zhao S."/>
            <person name="Lieberman T.D."/>
            <person name="Swanson P.K."/>
            <person name="Smith M."/>
            <person name="Roesemann S."/>
            <person name="Alexander J.E."/>
            <person name="Rich S.A."/>
            <person name="Livny J."/>
            <person name="Vlamakis H."/>
            <person name="Clish C."/>
            <person name="Bullock K."/>
            <person name="Deik A."/>
            <person name="Scott J."/>
            <person name="Pierce K.A."/>
            <person name="Xavier R.J."/>
            <person name="Alm E.J."/>
        </authorList>
    </citation>
    <scope>NUCLEOTIDE SEQUENCE [LARGE SCALE GENOMIC DNA]</scope>
    <source>
        <strain evidence="8 11">BIOML-A2</strain>
    </source>
</reference>
<feature type="region of interest" description="Disordered" evidence="6">
    <location>
        <begin position="97"/>
        <end position="119"/>
    </location>
</feature>
<evidence type="ECO:0000259" key="7">
    <source>
        <dbReference type="Pfam" id="PF08281"/>
    </source>
</evidence>
<dbReference type="InterPro" id="IPR013249">
    <property type="entry name" value="RNA_pol_sigma70_r4_t2"/>
</dbReference>
<dbReference type="Pfam" id="PF08281">
    <property type="entry name" value="Sigma70_r4_2"/>
    <property type="match status" value="1"/>
</dbReference>
<evidence type="ECO:0000313" key="8">
    <source>
        <dbReference type="EMBL" id="MZL70458.1"/>
    </source>
</evidence>
<feature type="domain" description="RNA polymerase sigma factor 70 region 4 type 2" evidence="7">
    <location>
        <begin position="128"/>
        <end position="179"/>
    </location>
</feature>
<dbReference type="Proteomes" id="UP000474718">
    <property type="component" value="Unassembled WGS sequence"/>
</dbReference>
<dbReference type="CDD" id="cd06171">
    <property type="entry name" value="Sigma70_r4"/>
    <property type="match status" value="1"/>
</dbReference>
<name>A0AAQ1MEG3_9FIRM</name>
<feature type="compositionally biased region" description="Basic and acidic residues" evidence="6">
    <location>
        <begin position="108"/>
        <end position="119"/>
    </location>
</feature>
<evidence type="ECO:0000313" key="10">
    <source>
        <dbReference type="Proteomes" id="UP000184089"/>
    </source>
</evidence>
<dbReference type="InterPro" id="IPR014284">
    <property type="entry name" value="RNA_pol_sigma-70_dom"/>
</dbReference>
<protein>
    <submittedName>
        <fullName evidence="9">RNA polymerase sigma factor, sigma-70 family</fullName>
    </submittedName>
    <submittedName>
        <fullName evidence="8">Sigma-70 family RNA polymerase sigma factor</fullName>
    </submittedName>
</protein>
<dbReference type="NCBIfam" id="TIGR02937">
    <property type="entry name" value="sigma70-ECF"/>
    <property type="match status" value="1"/>
</dbReference>
<evidence type="ECO:0000256" key="4">
    <source>
        <dbReference type="ARBA" id="ARBA00023125"/>
    </source>
</evidence>
<dbReference type="SUPFAM" id="SSF88946">
    <property type="entry name" value="Sigma2 domain of RNA polymerase sigma factors"/>
    <property type="match status" value="1"/>
</dbReference>
<accession>A0AAQ1MEG3</accession>
<dbReference type="SUPFAM" id="SSF88659">
    <property type="entry name" value="Sigma3 and sigma4 domains of RNA polymerase sigma factors"/>
    <property type="match status" value="1"/>
</dbReference>
<dbReference type="Gene3D" id="1.10.10.10">
    <property type="entry name" value="Winged helix-like DNA-binding domain superfamily/Winged helix DNA-binding domain"/>
    <property type="match status" value="1"/>
</dbReference>
<keyword evidence="3" id="KW-0731">Sigma factor</keyword>
<dbReference type="PANTHER" id="PTHR43133:SF8">
    <property type="entry name" value="RNA POLYMERASE SIGMA FACTOR HI_1459-RELATED"/>
    <property type="match status" value="1"/>
</dbReference>
<dbReference type="PANTHER" id="PTHR43133">
    <property type="entry name" value="RNA POLYMERASE ECF-TYPE SIGMA FACTO"/>
    <property type="match status" value="1"/>
</dbReference>
<dbReference type="GO" id="GO:0006352">
    <property type="term" value="P:DNA-templated transcription initiation"/>
    <property type="evidence" value="ECO:0007669"/>
    <property type="project" value="InterPro"/>
</dbReference>
<comment type="caution">
    <text evidence="9">The sequence shown here is derived from an EMBL/GenBank/DDBJ whole genome shotgun (WGS) entry which is preliminary data.</text>
</comment>
<dbReference type="AlphaFoldDB" id="A0AAQ1MEG3"/>
<dbReference type="Gene3D" id="1.10.1740.10">
    <property type="match status" value="1"/>
</dbReference>
<dbReference type="EMBL" id="FQVY01000003">
    <property type="protein sequence ID" value="SHG34019.1"/>
    <property type="molecule type" value="Genomic_DNA"/>
</dbReference>
<keyword evidence="2" id="KW-0805">Transcription regulation</keyword>